<proteinExistence type="predicted"/>
<protein>
    <submittedName>
        <fullName evidence="5">M56 family metallopeptidase</fullName>
    </submittedName>
</protein>
<keyword evidence="6" id="KW-1185">Reference proteome</keyword>
<dbReference type="PANTHER" id="PTHR34978:SF3">
    <property type="entry name" value="SLR0241 PROTEIN"/>
    <property type="match status" value="1"/>
</dbReference>
<feature type="transmembrane region" description="Helical" evidence="3">
    <location>
        <begin position="36"/>
        <end position="56"/>
    </location>
</feature>
<accession>A0A410G5V4</accession>
<gene>
    <name evidence="5" type="ORF">EI546_13175</name>
</gene>
<feature type="transmembrane region" description="Helical" evidence="3">
    <location>
        <begin position="176"/>
        <end position="195"/>
    </location>
</feature>
<feature type="domain" description="Peptidase M56" evidence="4">
    <location>
        <begin position="160"/>
        <end position="255"/>
    </location>
</feature>
<sequence>MIMELYLLKSTVILAILYVFYKLVLENTSIHNFKRFYLLGSLVTSFVIPFITFTSYGQVSAFQTIYTEGIPKLTVDKTIETINYWPLVLWTIYGLGVLFFSVKFLRNLFTIIQQIRKNPKRQDRSFTNILLKENVIPHTFFSYIFLNKEKFESGNIPAEVLLHEEAHARQRHSLDIILIELLKIIFWFNPLFYFLKRSIKLNHEFLADEAVLKNGFETSAYQKLLLAFINPNNQSHTITPRLAHSINYSPMKKRFLIMKTNTSRRSILFRSLLILPLLSFLIYGFGSTETIKTGHENSYVSTNDLIEDIQIEIDENSKIYLNGKRVALSNLKNELNKLNKSLTVEEKQKYLSARIELENENNLNIAKEIENILHSCNVRSMSVGILKNERDAGLKHIRQINPMAGKTVEEAEGLYQQYLIDVENFTKANANAEKDENNPWSIEVQKNEDSPRTIEVQKDENNPWSIEVQEDGDNPQSIEVQKDESNPWSIKVQKDAASKDIIDEWRKQE</sequence>
<dbReference type="Proteomes" id="UP000285517">
    <property type="component" value="Chromosome"/>
</dbReference>
<evidence type="ECO:0000256" key="2">
    <source>
        <dbReference type="SAM" id="MobiDB-lite"/>
    </source>
</evidence>
<feature type="region of interest" description="Disordered" evidence="2">
    <location>
        <begin position="446"/>
        <end position="509"/>
    </location>
</feature>
<feature type="transmembrane region" description="Helical" evidence="3">
    <location>
        <begin position="267"/>
        <end position="286"/>
    </location>
</feature>
<dbReference type="PANTHER" id="PTHR34978">
    <property type="entry name" value="POSSIBLE SENSOR-TRANSDUCER PROTEIN BLAR"/>
    <property type="match status" value="1"/>
</dbReference>
<dbReference type="AlphaFoldDB" id="A0A410G5V4"/>
<keyword evidence="3" id="KW-1133">Transmembrane helix</keyword>
<feature type="compositionally biased region" description="Basic and acidic residues" evidence="2">
    <location>
        <begin position="446"/>
        <end position="461"/>
    </location>
</feature>
<dbReference type="CDD" id="cd07341">
    <property type="entry name" value="M56_BlaR1_MecR1_like"/>
    <property type="match status" value="1"/>
</dbReference>
<organism evidence="5 6">
    <name type="scientific">Aequorivita ciconiae</name>
    <dbReference type="NCBI Taxonomy" id="2494375"/>
    <lineage>
        <taxon>Bacteria</taxon>
        <taxon>Pseudomonadati</taxon>
        <taxon>Bacteroidota</taxon>
        <taxon>Flavobacteriia</taxon>
        <taxon>Flavobacteriales</taxon>
        <taxon>Flavobacteriaceae</taxon>
        <taxon>Aequorivita</taxon>
    </lineage>
</organism>
<dbReference type="Pfam" id="PF05569">
    <property type="entry name" value="Peptidase_M56"/>
    <property type="match status" value="1"/>
</dbReference>
<feature type="transmembrane region" description="Helical" evidence="3">
    <location>
        <begin position="6"/>
        <end position="24"/>
    </location>
</feature>
<dbReference type="EMBL" id="CP034951">
    <property type="protein sequence ID" value="QAA82611.1"/>
    <property type="molecule type" value="Genomic_DNA"/>
</dbReference>
<dbReference type="InterPro" id="IPR052173">
    <property type="entry name" value="Beta-lactam_resp_regulator"/>
</dbReference>
<evidence type="ECO:0000313" key="6">
    <source>
        <dbReference type="Proteomes" id="UP000285517"/>
    </source>
</evidence>
<evidence type="ECO:0000256" key="3">
    <source>
        <dbReference type="SAM" id="Phobius"/>
    </source>
</evidence>
<evidence type="ECO:0000259" key="4">
    <source>
        <dbReference type="Pfam" id="PF05569"/>
    </source>
</evidence>
<keyword evidence="3" id="KW-0472">Membrane</keyword>
<feature type="coiled-coil region" evidence="1">
    <location>
        <begin position="321"/>
        <end position="348"/>
    </location>
</feature>
<feature type="compositionally biased region" description="Basic and acidic residues" evidence="2">
    <location>
        <begin position="492"/>
        <end position="509"/>
    </location>
</feature>
<reference evidence="5 6" key="1">
    <citation type="submission" date="2019-01" db="EMBL/GenBank/DDBJ databases">
        <title>Complete genome sequencing of Aequorivita sp. H23M31.</title>
        <authorList>
            <person name="Bae J.-W."/>
        </authorList>
    </citation>
    <scope>NUCLEOTIDE SEQUENCE [LARGE SCALE GENOMIC DNA]</scope>
    <source>
        <strain evidence="5 6">H23M31</strain>
    </source>
</reference>
<dbReference type="RefSeq" id="WP_128250976.1">
    <property type="nucleotide sequence ID" value="NZ_CP034951.1"/>
</dbReference>
<evidence type="ECO:0000256" key="1">
    <source>
        <dbReference type="SAM" id="Coils"/>
    </source>
</evidence>
<dbReference type="KEGG" id="aev:EI546_13175"/>
<feature type="transmembrane region" description="Helical" evidence="3">
    <location>
        <begin position="126"/>
        <end position="146"/>
    </location>
</feature>
<dbReference type="OrthoDB" id="1522859at2"/>
<dbReference type="InterPro" id="IPR008756">
    <property type="entry name" value="Peptidase_M56"/>
</dbReference>
<evidence type="ECO:0000313" key="5">
    <source>
        <dbReference type="EMBL" id="QAA82611.1"/>
    </source>
</evidence>
<keyword evidence="1" id="KW-0175">Coiled coil</keyword>
<name>A0A410G5V4_9FLAO</name>
<keyword evidence="3" id="KW-0812">Transmembrane</keyword>
<feature type="transmembrane region" description="Helical" evidence="3">
    <location>
        <begin position="84"/>
        <end position="105"/>
    </location>
</feature>